<evidence type="ECO:0008006" key="4">
    <source>
        <dbReference type="Google" id="ProtNLM"/>
    </source>
</evidence>
<protein>
    <recommendedName>
        <fullName evidence="4">Cuticle protein</fullName>
    </recommendedName>
</protein>
<reference evidence="2" key="1">
    <citation type="submission" date="2021-12" db="EMBL/GenBank/DDBJ databases">
        <authorList>
            <person name="Martin H S."/>
        </authorList>
    </citation>
    <scope>NUCLEOTIDE SEQUENCE</scope>
</reference>
<gene>
    <name evidence="2" type="ORF">BINO364_LOCUS14760</name>
</gene>
<dbReference type="Proteomes" id="UP000838878">
    <property type="component" value="Chromosome 8"/>
</dbReference>
<keyword evidence="1" id="KW-0732">Signal</keyword>
<feature type="non-terminal residue" evidence="2">
    <location>
        <position position="145"/>
    </location>
</feature>
<organism evidence="2 3">
    <name type="scientific">Brenthis ino</name>
    <name type="common">lesser marbled fritillary</name>
    <dbReference type="NCBI Taxonomy" id="405034"/>
    <lineage>
        <taxon>Eukaryota</taxon>
        <taxon>Metazoa</taxon>
        <taxon>Ecdysozoa</taxon>
        <taxon>Arthropoda</taxon>
        <taxon>Hexapoda</taxon>
        <taxon>Insecta</taxon>
        <taxon>Pterygota</taxon>
        <taxon>Neoptera</taxon>
        <taxon>Endopterygota</taxon>
        <taxon>Lepidoptera</taxon>
        <taxon>Glossata</taxon>
        <taxon>Ditrysia</taxon>
        <taxon>Papilionoidea</taxon>
        <taxon>Nymphalidae</taxon>
        <taxon>Heliconiinae</taxon>
        <taxon>Argynnini</taxon>
        <taxon>Brenthis</taxon>
    </lineage>
</organism>
<accession>A0A8J9VSS8</accession>
<evidence type="ECO:0000313" key="3">
    <source>
        <dbReference type="Proteomes" id="UP000838878"/>
    </source>
</evidence>
<dbReference type="EMBL" id="OV170228">
    <property type="protein sequence ID" value="CAH0729703.1"/>
    <property type="molecule type" value="Genomic_DNA"/>
</dbReference>
<evidence type="ECO:0000256" key="1">
    <source>
        <dbReference type="SAM" id="SignalP"/>
    </source>
</evidence>
<proteinExistence type="predicted"/>
<dbReference type="AlphaFoldDB" id="A0A8J9VSS8"/>
<feature type="signal peptide" evidence="1">
    <location>
        <begin position="1"/>
        <end position="18"/>
    </location>
</feature>
<keyword evidence="3" id="KW-1185">Reference proteome</keyword>
<evidence type="ECO:0000313" key="2">
    <source>
        <dbReference type="EMBL" id="CAH0729703.1"/>
    </source>
</evidence>
<sequence length="145" mass="14699">MFSFKSIVLIAAAFAIEAECSASVAAALIAPAHVGYAHAVPQNIPPYASQVNVETRSALVAAPPVAAYTAPLAAPFTARFAPVPAAYSAASYIASAPVLPAAYAASTYAVPAPFAPHAAYAAAYPYAASYPLLRAPYGVAPAFVR</sequence>
<name>A0A8J9VSS8_9NEOP</name>
<feature type="chain" id="PRO_5035427279" description="Cuticle protein" evidence="1">
    <location>
        <begin position="19"/>
        <end position="145"/>
    </location>
</feature>